<sequence>MKYNKLGHTGLDVSVICLGTMTWGQQNTEAEGHEQMDCALDQGVNFWDTAEMYPVPPMAETYGRTEEIIGTWFEKTGRRSEVILASKIAGRARRLPWVRPHLHDGETRLDRASVLEACDNSLKRLKTDYIDVYQLHWPERTTTTFGEMNYKHMPERDGIALEETLRALGELVDAGKVRYVALSNETAWGTMEFLRLAEQHGLPRVVSVQNPYNLLMRGYEYAMAEVSCRTGAGLLAYSPLAMGVLSGKYIGGARPEGARMTKFGDYFPRYMSARAQAETVKYVDIAKKHGLDPAQMANTFVNMQSFVTSNIIGARTMDQLKSNIATGDMTLSDDVLADIETVHKETPIGY</sequence>
<feature type="domain" description="NADP-dependent oxidoreductase" evidence="5">
    <location>
        <begin position="16"/>
        <end position="342"/>
    </location>
</feature>
<dbReference type="Gene3D" id="3.20.20.100">
    <property type="entry name" value="NADP-dependent oxidoreductase domain"/>
    <property type="match status" value="1"/>
</dbReference>
<evidence type="ECO:0000259" key="5">
    <source>
        <dbReference type="Pfam" id="PF00248"/>
    </source>
</evidence>
<evidence type="ECO:0000256" key="3">
    <source>
        <dbReference type="ARBA" id="ARBA00038157"/>
    </source>
</evidence>
<dbReference type="PANTHER" id="PTHR43364:SF4">
    <property type="entry name" value="NAD(P)-LINKED OXIDOREDUCTASE SUPERFAMILY PROTEIN"/>
    <property type="match status" value="1"/>
</dbReference>
<evidence type="ECO:0000256" key="2">
    <source>
        <dbReference type="ARBA" id="ARBA00023002"/>
    </source>
</evidence>
<dbReference type="GO" id="GO:0016491">
    <property type="term" value="F:oxidoreductase activity"/>
    <property type="evidence" value="ECO:0007669"/>
    <property type="project" value="UniProtKB-KW"/>
</dbReference>
<dbReference type="EMBL" id="JABBNT010000001">
    <property type="protein sequence ID" value="NMM43860.1"/>
    <property type="molecule type" value="Genomic_DNA"/>
</dbReference>
<keyword evidence="1" id="KW-0521">NADP</keyword>
<dbReference type="Proteomes" id="UP000539372">
    <property type="component" value="Unassembled WGS sequence"/>
</dbReference>
<keyword evidence="7" id="KW-1185">Reference proteome</keyword>
<organism evidence="6 7">
    <name type="scientific">Pacificispira spongiicola</name>
    <dbReference type="NCBI Taxonomy" id="2729598"/>
    <lineage>
        <taxon>Bacteria</taxon>
        <taxon>Pseudomonadati</taxon>
        <taxon>Pseudomonadota</taxon>
        <taxon>Alphaproteobacteria</taxon>
        <taxon>Rhodospirillales</taxon>
        <taxon>Rhodospirillaceae</taxon>
        <taxon>Pacificispira</taxon>
    </lineage>
</organism>
<dbReference type="PANTHER" id="PTHR43364">
    <property type="entry name" value="NADH-SPECIFIC METHYLGLYOXAL REDUCTASE-RELATED"/>
    <property type="match status" value="1"/>
</dbReference>
<dbReference type="CDD" id="cd19094">
    <property type="entry name" value="AKR_Tas-like"/>
    <property type="match status" value="1"/>
</dbReference>
<keyword evidence="2" id="KW-0560">Oxidoreductase</keyword>
<dbReference type="AlphaFoldDB" id="A0A7Y0DYD9"/>
<evidence type="ECO:0000313" key="7">
    <source>
        <dbReference type="Proteomes" id="UP000539372"/>
    </source>
</evidence>
<dbReference type="InterPro" id="IPR050523">
    <property type="entry name" value="AKR_Detox_Biosynth"/>
</dbReference>
<dbReference type="InterPro" id="IPR036812">
    <property type="entry name" value="NAD(P)_OxRdtase_dom_sf"/>
</dbReference>
<comment type="similarity">
    <text evidence="3">Belongs to the aldo/keto reductase family. Aldo/keto reductase 2 subfamily.</text>
</comment>
<dbReference type="InterPro" id="IPR023210">
    <property type="entry name" value="NADP_OxRdtase_dom"/>
</dbReference>
<evidence type="ECO:0000256" key="4">
    <source>
        <dbReference type="ARBA" id="ARBA00070119"/>
    </source>
</evidence>
<dbReference type="RefSeq" id="WP_169624099.1">
    <property type="nucleotide sequence ID" value="NZ_JABBNT010000001.1"/>
</dbReference>
<dbReference type="InterPro" id="IPR020471">
    <property type="entry name" value="AKR"/>
</dbReference>
<accession>A0A7Y0DYD9</accession>
<reference evidence="6 7" key="1">
    <citation type="submission" date="2020-04" db="EMBL/GenBank/DDBJ databases">
        <title>Rhodospirillaceae bacterium KN72 isolated from deep sea.</title>
        <authorList>
            <person name="Zhang D.-C."/>
        </authorList>
    </citation>
    <scope>NUCLEOTIDE SEQUENCE [LARGE SCALE GENOMIC DNA]</scope>
    <source>
        <strain evidence="6 7">KN72</strain>
    </source>
</reference>
<gene>
    <name evidence="6" type="ORF">HH303_05185</name>
</gene>
<comment type="caution">
    <text evidence="6">The sequence shown here is derived from an EMBL/GenBank/DDBJ whole genome shotgun (WGS) entry which is preliminary data.</text>
</comment>
<proteinExistence type="inferred from homology"/>
<protein>
    <recommendedName>
        <fullName evidence="4">Protein tas</fullName>
    </recommendedName>
</protein>
<dbReference type="FunFam" id="3.20.20.100:FF:000005">
    <property type="entry name" value="NADP(H)-dependent aldo-keto reductase"/>
    <property type="match status" value="1"/>
</dbReference>
<evidence type="ECO:0000313" key="6">
    <source>
        <dbReference type="EMBL" id="NMM43860.1"/>
    </source>
</evidence>
<dbReference type="Pfam" id="PF00248">
    <property type="entry name" value="Aldo_ket_red"/>
    <property type="match status" value="1"/>
</dbReference>
<evidence type="ECO:0000256" key="1">
    <source>
        <dbReference type="ARBA" id="ARBA00022857"/>
    </source>
</evidence>
<dbReference type="SUPFAM" id="SSF51430">
    <property type="entry name" value="NAD(P)-linked oxidoreductase"/>
    <property type="match status" value="1"/>
</dbReference>
<dbReference type="PRINTS" id="PR00069">
    <property type="entry name" value="ALDKETRDTASE"/>
</dbReference>
<name>A0A7Y0DYD9_9PROT</name>
<dbReference type="NCBIfam" id="NF007912">
    <property type="entry name" value="PRK10625.1"/>
    <property type="match status" value="1"/>
</dbReference>